<keyword evidence="1" id="KW-0812">Transmembrane</keyword>
<keyword evidence="3" id="KW-1185">Reference proteome</keyword>
<gene>
    <name evidence="2" type="ORF">ACFONP_02095</name>
</gene>
<evidence type="ECO:0000313" key="2">
    <source>
        <dbReference type="EMBL" id="MFC3301521.1"/>
    </source>
</evidence>
<dbReference type="RefSeq" id="WP_189572670.1">
    <property type="nucleotide sequence ID" value="NZ_BMXU01000001.1"/>
</dbReference>
<reference evidence="3" key="1">
    <citation type="journal article" date="2019" name="Int. J. Syst. Evol. Microbiol.">
        <title>The Global Catalogue of Microorganisms (GCM) 10K type strain sequencing project: providing services to taxonomists for standard genome sequencing and annotation.</title>
        <authorList>
            <consortium name="The Broad Institute Genomics Platform"/>
            <consortium name="The Broad Institute Genome Sequencing Center for Infectious Disease"/>
            <person name="Wu L."/>
            <person name="Ma J."/>
        </authorList>
    </citation>
    <scope>NUCLEOTIDE SEQUENCE [LARGE SCALE GENOMIC DNA]</scope>
    <source>
        <strain evidence="3">KCTC 22245</strain>
    </source>
</reference>
<comment type="caution">
    <text evidence="2">The sequence shown here is derived from an EMBL/GenBank/DDBJ whole genome shotgun (WGS) entry which is preliminary data.</text>
</comment>
<feature type="transmembrane region" description="Helical" evidence="1">
    <location>
        <begin position="37"/>
        <end position="55"/>
    </location>
</feature>
<dbReference type="Proteomes" id="UP001595607">
    <property type="component" value="Unassembled WGS sequence"/>
</dbReference>
<sequence>MLKFLASLIVSLAGIGLLVIGVIGPLTVPGVPKLADIGLYAVLPVAMIAVSISYTSSTILKFLLTIVLIAAIAVLGYVALAFFA</sequence>
<accession>A0ABV7MAY7</accession>
<organism evidence="2 3">
    <name type="scientific">Parvularcula lutaonensis</name>
    <dbReference type="NCBI Taxonomy" id="491923"/>
    <lineage>
        <taxon>Bacteria</taxon>
        <taxon>Pseudomonadati</taxon>
        <taxon>Pseudomonadota</taxon>
        <taxon>Alphaproteobacteria</taxon>
        <taxon>Parvularculales</taxon>
        <taxon>Parvularculaceae</taxon>
        <taxon>Parvularcula</taxon>
    </lineage>
</organism>
<dbReference type="EMBL" id="JBHRVA010000002">
    <property type="protein sequence ID" value="MFC3301521.1"/>
    <property type="molecule type" value="Genomic_DNA"/>
</dbReference>
<keyword evidence="1" id="KW-1133">Transmembrane helix</keyword>
<evidence type="ECO:0000313" key="3">
    <source>
        <dbReference type="Proteomes" id="UP001595607"/>
    </source>
</evidence>
<protein>
    <recommendedName>
        <fullName evidence="4">DUF131 domain-containing protein</fullName>
    </recommendedName>
</protein>
<feature type="transmembrane region" description="Helical" evidence="1">
    <location>
        <begin position="62"/>
        <end position="83"/>
    </location>
</feature>
<evidence type="ECO:0000256" key="1">
    <source>
        <dbReference type="SAM" id="Phobius"/>
    </source>
</evidence>
<name>A0ABV7MAY7_9PROT</name>
<proteinExistence type="predicted"/>
<keyword evidence="1" id="KW-0472">Membrane</keyword>
<evidence type="ECO:0008006" key="4">
    <source>
        <dbReference type="Google" id="ProtNLM"/>
    </source>
</evidence>